<feature type="domain" description="Trichome birefringence-like C-terminal" evidence="8">
    <location>
        <begin position="498"/>
        <end position="542"/>
    </location>
</feature>
<proteinExistence type="inferred from homology"/>
<organism evidence="10 11">
    <name type="scientific">Sphenostylis stenocarpa</name>
    <dbReference type="NCBI Taxonomy" id="92480"/>
    <lineage>
        <taxon>Eukaryota</taxon>
        <taxon>Viridiplantae</taxon>
        <taxon>Streptophyta</taxon>
        <taxon>Embryophyta</taxon>
        <taxon>Tracheophyta</taxon>
        <taxon>Spermatophyta</taxon>
        <taxon>Magnoliopsida</taxon>
        <taxon>eudicotyledons</taxon>
        <taxon>Gunneridae</taxon>
        <taxon>Pentapetalae</taxon>
        <taxon>rosids</taxon>
        <taxon>fabids</taxon>
        <taxon>Fabales</taxon>
        <taxon>Fabaceae</taxon>
        <taxon>Papilionoideae</taxon>
        <taxon>50 kb inversion clade</taxon>
        <taxon>NPAAA clade</taxon>
        <taxon>indigoferoid/millettioid clade</taxon>
        <taxon>Phaseoleae</taxon>
        <taxon>Sphenostylis</taxon>
    </lineage>
</organism>
<feature type="domain" description="Trichome birefringence-like C-terminal" evidence="8">
    <location>
        <begin position="104"/>
        <end position="386"/>
    </location>
</feature>
<evidence type="ECO:0008006" key="12">
    <source>
        <dbReference type="Google" id="ProtNLM"/>
    </source>
</evidence>
<evidence type="ECO:0000256" key="7">
    <source>
        <dbReference type="SAM" id="Phobius"/>
    </source>
</evidence>
<dbReference type="InterPro" id="IPR026057">
    <property type="entry name" value="TBL_C"/>
</dbReference>
<protein>
    <recommendedName>
        <fullName evidence="12">Trichome birefringence-like N-terminal domain-containing protein</fullName>
    </recommendedName>
</protein>
<gene>
    <name evidence="10" type="ORF">AYBTSS11_LOCUS18966</name>
</gene>
<keyword evidence="11" id="KW-1185">Reference proteome</keyword>
<dbReference type="GO" id="GO:0005794">
    <property type="term" value="C:Golgi apparatus"/>
    <property type="evidence" value="ECO:0007669"/>
    <property type="project" value="TreeGrafter"/>
</dbReference>
<evidence type="ECO:0000259" key="8">
    <source>
        <dbReference type="Pfam" id="PF13839"/>
    </source>
</evidence>
<comment type="similarity">
    <text evidence="2">Belongs to the PC-esterase family. TBL subfamily.</text>
</comment>
<accession>A0AA86SR93</accession>
<keyword evidence="5 7" id="KW-1133">Transmembrane helix</keyword>
<reference evidence="10" key="1">
    <citation type="submission" date="2023-10" db="EMBL/GenBank/DDBJ databases">
        <authorList>
            <person name="Domelevo Entfellner J.-B."/>
        </authorList>
    </citation>
    <scope>NUCLEOTIDE SEQUENCE</scope>
</reference>
<dbReference type="GO" id="GO:0016020">
    <property type="term" value="C:membrane"/>
    <property type="evidence" value="ECO:0007669"/>
    <property type="project" value="UniProtKB-SubCell"/>
</dbReference>
<dbReference type="Gramene" id="rna-AYBTSS11_LOCUS18966">
    <property type="protein sequence ID" value="CAJ1961906.1"/>
    <property type="gene ID" value="gene-AYBTSS11_LOCUS18966"/>
</dbReference>
<feature type="domain" description="Trichome birefringence-like N-terminal" evidence="9">
    <location>
        <begin position="50"/>
        <end position="103"/>
    </location>
</feature>
<dbReference type="AlphaFoldDB" id="A0AA86SR93"/>
<name>A0AA86SR93_9FABA</name>
<dbReference type="InterPro" id="IPR025846">
    <property type="entry name" value="TBL_N"/>
</dbReference>
<evidence type="ECO:0000259" key="9">
    <source>
        <dbReference type="Pfam" id="PF14416"/>
    </source>
</evidence>
<evidence type="ECO:0000256" key="2">
    <source>
        <dbReference type="ARBA" id="ARBA00007727"/>
    </source>
</evidence>
<evidence type="ECO:0000256" key="3">
    <source>
        <dbReference type="ARBA" id="ARBA00022692"/>
    </source>
</evidence>
<evidence type="ECO:0000256" key="4">
    <source>
        <dbReference type="ARBA" id="ARBA00022968"/>
    </source>
</evidence>
<sequence>MYDSGNIPKGAFLLPLTLFLIVLILPLLRNFMQPSPNTYATTHLETNETKECNIFSGNWVPHPKQPYYTNQTCPFILDQLNCIKNGRPDRDFLKLRWKPHDCELPLFDATQFLELVRGKSMAFVGDSMGRNQLESLLCLLNTVAHPEDITAKHTSYDDIFFRWWFVADYNFTVTTLWSPFLVKFNDSDPSGRAYYSATKLYLDEADEAWSSKIKNFDYVVFSTGQWFFRPLTFYEKGQVVGCQKCQNSTELNFYGYKKAFQTAFRTLRNVEGFKGVAFLVSHSPEHFENGAWNEGGSCNRTKPFSLEERGVYESGDIVEALHEIQVEEFNAAREKGLRFGLIDITDAMAMRADGHPSRFKPGNKKVNDCVHWCLPGAVDTWNEFLLYLMKFEVEKHNNMLTTPKGVFLLPLTLLVIVLLLPLFKNLIQPSFEIHTSGLETKETRICNIFSGNWTPYPEEPYYSNETCPFRTDKQNCFMHGRPDRDFLRWRWKPRECELPLFDASHFLRLVRGKSMAFVGDSIGRNQAESLLCLINNVMKSVEADPKASSFYRATKLYLDEADKAWTSKIENFDFLIFSTGQWFFRPMMFYENGEFVGCQRCEKNMTELNLYGYRRAFRTAFRTVRDLNAFKGLTFLVTHSPEHFENGLWNEGGTCNRTKPFKMEERGAYRNGDILETLKEIQVEEFDVAEKEATKKGFALWFDRYI</sequence>
<evidence type="ECO:0000313" key="11">
    <source>
        <dbReference type="Proteomes" id="UP001189624"/>
    </source>
</evidence>
<feature type="transmembrane region" description="Helical" evidence="7">
    <location>
        <begin position="12"/>
        <end position="28"/>
    </location>
</feature>
<keyword evidence="3 7" id="KW-0812">Transmembrane</keyword>
<dbReference type="EMBL" id="OY731403">
    <property type="protein sequence ID" value="CAJ1961906.1"/>
    <property type="molecule type" value="Genomic_DNA"/>
</dbReference>
<comment type="subcellular location">
    <subcellularLocation>
        <location evidence="1">Membrane</location>
        <topology evidence="1">Single-pass membrane protein</topology>
    </subcellularLocation>
</comment>
<dbReference type="PANTHER" id="PTHR32285">
    <property type="entry name" value="PROTEIN TRICHOME BIREFRINGENCE-LIKE 9-RELATED"/>
    <property type="match status" value="1"/>
</dbReference>
<evidence type="ECO:0000256" key="1">
    <source>
        <dbReference type="ARBA" id="ARBA00004167"/>
    </source>
</evidence>
<dbReference type="GO" id="GO:0016413">
    <property type="term" value="F:O-acetyltransferase activity"/>
    <property type="evidence" value="ECO:0007669"/>
    <property type="project" value="InterPro"/>
</dbReference>
<feature type="domain" description="Trichome birefringence-like C-terminal" evidence="8">
    <location>
        <begin position="545"/>
        <end position="690"/>
    </location>
</feature>
<evidence type="ECO:0000313" key="10">
    <source>
        <dbReference type="EMBL" id="CAJ1961906.1"/>
    </source>
</evidence>
<feature type="transmembrane region" description="Helical" evidence="7">
    <location>
        <begin position="405"/>
        <end position="423"/>
    </location>
</feature>
<dbReference type="PANTHER" id="PTHR32285:SF250">
    <property type="entry name" value="PMR5_CAS1P GDSL_SGNH-LIKE ACYL-ESTERASE FAMILY PROTEIN"/>
    <property type="match status" value="1"/>
</dbReference>
<dbReference type="Pfam" id="PF14416">
    <property type="entry name" value="PMR5N"/>
    <property type="match status" value="2"/>
</dbReference>
<feature type="domain" description="Trichome birefringence-like N-terminal" evidence="9">
    <location>
        <begin position="446"/>
        <end position="497"/>
    </location>
</feature>
<dbReference type="InterPro" id="IPR029962">
    <property type="entry name" value="TBL"/>
</dbReference>
<evidence type="ECO:0000256" key="5">
    <source>
        <dbReference type="ARBA" id="ARBA00022989"/>
    </source>
</evidence>
<keyword evidence="6 7" id="KW-0472">Membrane</keyword>
<dbReference type="Proteomes" id="UP001189624">
    <property type="component" value="Chromosome 6"/>
</dbReference>
<keyword evidence="4" id="KW-0735">Signal-anchor</keyword>
<evidence type="ECO:0000256" key="6">
    <source>
        <dbReference type="ARBA" id="ARBA00023136"/>
    </source>
</evidence>
<dbReference type="Pfam" id="PF13839">
    <property type="entry name" value="PC-Esterase"/>
    <property type="match status" value="3"/>
</dbReference>